<evidence type="ECO:0000313" key="1">
    <source>
        <dbReference type="EMBL" id="EKC60411.1"/>
    </source>
</evidence>
<dbReference type="AlphaFoldDB" id="K1TM39"/>
<dbReference type="EMBL" id="AJWZ01006218">
    <property type="protein sequence ID" value="EKC60411.1"/>
    <property type="molecule type" value="Genomic_DNA"/>
</dbReference>
<feature type="non-terminal residue" evidence="1">
    <location>
        <position position="35"/>
    </location>
</feature>
<gene>
    <name evidence="1" type="ORF">OBE_08992</name>
</gene>
<protein>
    <submittedName>
        <fullName evidence="1">Uncharacterized protein</fullName>
    </submittedName>
</protein>
<name>K1TM39_9ZZZZ</name>
<organism evidence="1">
    <name type="scientific">human gut metagenome</name>
    <dbReference type="NCBI Taxonomy" id="408170"/>
    <lineage>
        <taxon>unclassified sequences</taxon>
        <taxon>metagenomes</taxon>
        <taxon>organismal metagenomes</taxon>
    </lineage>
</organism>
<reference evidence="1" key="1">
    <citation type="journal article" date="2013" name="Environ. Microbiol.">
        <title>Microbiota from the distal guts of lean and obese adolescents exhibit partial functional redundancy besides clear differences in community structure.</title>
        <authorList>
            <person name="Ferrer M."/>
            <person name="Ruiz A."/>
            <person name="Lanza F."/>
            <person name="Haange S.B."/>
            <person name="Oberbach A."/>
            <person name="Till H."/>
            <person name="Bargiela R."/>
            <person name="Campoy C."/>
            <person name="Segura M.T."/>
            <person name="Richter M."/>
            <person name="von Bergen M."/>
            <person name="Seifert J."/>
            <person name="Suarez A."/>
        </authorList>
    </citation>
    <scope>NUCLEOTIDE SEQUENCE</scope>
</reference>
<comment type="caution">
    <text evidence="1">The sequence shown here is derived from an EMBL/GenBank/DDBJ whole genome shotgun (WGS) entry which is preliminary data.</text>
</comment>
<sequence length="35" mass="4075">MTPRIFWIGDSTVQFNNISTWPQCGMGQVLDLYVR</sequence>
<accession>K1TM39</accession>
<proteinExistence type="predicted"/>